<dbReference type="EMBL" id="JAFMPK010000027">
    <property type="protein sequence ID" value="MBO0608584.1"/>
    <property type="molecule type" value="Genomic_DNA"/>
</dbReference>
<dbReference type="SUPFAM" id="SSF53756">
    <property type="entry name" value="UDP-Glycosyltransferase/glycogen phosphorylase"/>
    <property type="match status" value="1"/>
</dbReference>
<accession>A0ABS3I6F1</accession>
<sequence length="333" mass="36316">MTATARRSGATVVMFSAEAIRTTTNPYLTELMASLPDDVEAVTFSRRRALLGPVDVLHVHWPETLFRRRSPLRTAVAAALLVVCLAAMRVRGVRTVRTVHNESPHEAPTGLEGWLLRLMDRWTDELILLNPHTRFGRDLTGTVIPLGEHASTYARFAVPAGKPGRALHFGLIRPYKGIDTLVRAFRTLADDGAALHVIGPAKDPGVLDEVRALAAGDDRIVLRPGFVPDDALVREIGEAHLVVLPYRRMHNSGAALLALSLGRPVLVPDNPVNRDLAEETGPGWVRTYEGELDGPALAAALAEPLPADPVRFRGRTWPEIGTAHAEVYRRVAA</sequence>
<name>A0ABS3I6F1_9MICO</name>
<dbReference type="Gene3D" id="3.40.50.2000">
    <property type="entry name" value="Glycogen Phosphorylase B"/>
    <property type="match status" value="1"/>
</dbReference>
<keyword evidence="2" id="KW-1185">Reference proteome</keyword>
<dbReference type="Pfam" id="PF13692">
    <property type="entry name" value="Glyco_trans_1_4"/>
    <property type="match status" value="1"/>
</dbReference>
<protein>
    <submittedName>
        <fullName evidence="1">Glycosyltransferase</fullName>
    </submittedName>
</protein>
<dbReference type="RefSeq" id="WP_207274558.1">
    <property type="nucleotide sequence ID" value="NZ_JAFMPK010000027.1"/>
</dbReference>
<proteinExistence type="predicted"/>
<evidence type="ECO:0000313" key="1">
    <source>
        <dbReference type="EMBL" id="MBO0608584.1"/>
    </source>
</evidence>
<comment type="caution">
    <text evidence="1">The sequence shown here is derived from an EMBL/GenBank/DDBJ whole genome shotgun (WGS) entry which is preliminary data.</text>
</comment>
<dbReference type="Proteomes" id="UP000664617">
    <property type="component" value="Unassembled WGS sequence"/>
</dbReference>
<gene>
    <name evidence="1" type="ORF">J0911_06010</name>
</gene>
<evidence type="ECO:0000313" key="2">
    <source>
        <dbReference type="Proteomes" id="UP000664617"/>
    </source>
</evidence>
<organism evidence="1 2">
    <name type="scientific">Myceligenerans salitolerans</name>
    <dbReference type="NCBI Taxonomy" id="1230528"/>
    <lineage>
        <taxon>Bacteria</taxon>
        <taxon>Bacillati</taxon>
        <taxon>Actinomycetota</taxon>
        <taxon>Actinomycetes</taxon>
        <taxon>Micrococcales</taxon>
        <taxon>Promicromonosporaceae</taxon>
        <taxon>Myceligenerans</taxon>
    </lineage>
</organism>
<reference evidence="2" key="2">
    <citation type="submission" date="2023-07" db="EMBL/GenBank/DDBJ databases">
        <title>Myceligenerans salitolerans sp. nov., a halotolerant actinomycete isolated from a salt lake in Xinjiang, China.</title>
        <authorList>
            <person name="Guan T."/>
        </authorList>
    </citation>
    <scope>NUCLEOTIDE SEQUENCE [LARGE SCALE GENOMIC DNA]</scope>
    <source>
        <strain evidence="2">XHU 5031</strain>
    </source>
</reference>
<reference evidence="1 2" key="1">
    <citation type="submission" date="2021-03" db="EMBL/GenBank/DDBJ databases">
        <authorList>
            <person name="Xin L."/>
        </authorList>
    </citation>
    <scope>NUCLEOTIDE SEQUENCE [LARGE SCALE GENOMIC DNA]</scope>
    <source>
        <strain evidence="1 2">XHU 5031</strain>
    </source>
</reference>